<dbReference type="AlphaFoldDB" id="A0A3S5AG56"/>
<sequence>MFPLYPPKRCRYLLVFRISVSTWHANKVFWNRIENTLLLFPIPDLHSLSGRCRPGLLLFCILYQFISIHHSPIKVAYSLAYCTASSCPLDLFCLKVYAFAASLPRRGLLL</sequence>
<dbReference type="EMBL" id="CAAALY010251630">
    <property type="protein sequence ID" value="VEL36194.1"/>
    <property type="molecule type" value="Genomic_DNA"/>
</dbReference>
<evidence type="ECO:0000313" key="2">
    <source>
        <dbReference type="Proteomes" id="UP000784294"/>
    </source>
</evidence>
<reference evidence="1" key="1">
    <citation type="submission" date="2018-11" db="EMBL/GenBank/DDBJ databases">
        <authorList>
            <consortium name="Pathogen Informatics"/>
        </authorList>
    </citation>
    <scope>NUCLEOTIDE SEQUENCE</scope>
</reference>
<dbReference type="Proteomes" id="UP000784294">
    <property type="component" value="Unassembled WGS sequence"/>
</dbReference>
<protein>
    <submittedName>
        <fullName evidence="1">Uncharacterized protein</fullName>
    </submittedName>
</protein>
<keyword evidence="2" id="KW-1185">Reference proteome</keyword>
<accession>A0A3S5AG56</accession>
<comment type="caution">
    <text evidence="1">The sequence shown here is derived from an EMBL/GenBank/DDBJ whole genome shotgun (WGS) entry which is preliminary data.</text>
</comment>
<evidence type="ECO:0000313" key="1">
    <source>
        <dbReference type="EMBL" id="VEL36194.1"/>
    </source>
</evidence>
<name>A0A3S5AG56_9PLAT</name>
<gene>
    <name evidence="1" type="ORF">PXEA_LOCUS29634</name>
</gene>
<proteinExistence type="predicted"/>
<organism evidence="1 2">
    <name type="scientific">Protopolystoma xenopodis</name>
    <dbReference type="NCBI Taxonomy" id="117903"/>
    <lineage>
        <taxon>Eukaryota</taxon>
        <taxon>Metazoa</taxon>
        <taxon>Spiralia</taxon>
        <taxon>Lophotrochozoa</taxon>
        <taxon>Platyhelminthes</taxon>
        <taxon>Monogenea</taxon>
        <taxon>Polyopisthocotylea</taxon>
        <taxon>Polystomatidea</taxon>
        <taxon>Polystomatidae</taxon>
        <taxon>Protopolystoma</taxon>
    </lineage>
</organism>